<dbReference type="HOGENOM" id="CLU_3069334_0_0_1"/>
<proteinExistence type="predicted"/>
<reference evidence="1 2" key="1">
    <citation type="submission" date="2014-04" db="EMBL/GenBank/DDBJ databases">
        <authorList>
            <consortium name="DOE Joint Genome Institute"/>
            <person name="Kuo A."/>
            <person name="Kohler A."/>
            <person name="Jargeat P."/>
            <person name="Nagy L.G."/>
            <person name="Floudas D."/>
            <person name="Copeland A."/>
            <person name="Barry K.W."/>
            <person name="Cichocki N."/>
            <person name="Veneault-Fourrey C."/>
            <person name="LaButti K."/>
            <person name="Lindquist E.A."/>
            <person name="Lipzen A."/>
            <person name="Lundell T."/>
            <person name="Morin E."/>
            <person name="Murat C."/>
            <person name="Sun H."/>
            <person name="Tunlid A."/>
            <person name="Henrissat B."/>
            <person name="Grigoriev I.V."/>
            <person name="Hibbett D.S."/>
            <person name="Martin F."/>
            <person name="Nordberg H.P."/>
            <person name="Cantor M.N."/>
            <person name="Hua S.X."/>
        </authorList>
    </citation>
    <scope>NUCLEOTIDE SEQUENCE [LARGE SCALE GENOMIC DNA]</scope>
    <source>
        <strain evidence="1 2">Ve08.2h10</strain>
    </source>
</reference>
<sequence length="53" mass="6072">MPEYARMATTNVCFCCSLRNACMVHPWQQIALYTVYMSSWQPLKATVPVAFLV</sequence>
<dbReference type="AlphaFoldDB" id="A0A0D0CTI3"/>
<protein>
    <submittedName>
        <fullName evidence="1">Uncharacterized protein</fullName>
    </submittedName>
</protein>
<gene>
    <name evidence="1" type="ORF">PAXRUDRAFT_834473</name>
</gene>
<evidence type="ECO:0000313" key="2">
    <source>
        <dbReference type="Proteomes" id="UP000054538"/>
    </source>
</evidence>
<dbReference type="Proteomes" id="UP000054538">
    <property type="component" value="Unassembled WGS sequence"/>
</dbReference>
<dbReference type="EMBL" id="KN826494">
    <property type="protein sequence ID" value="KIK78728.1"/>
    <property type="molecule type" value="Genomic_DNA"/>
</dbReference>
<accession>A0A0D0CTI3</accession>
<organism evidence="1 2">
    <name type="scientific">Paxillus rubicundulus Ve08.2h10</name>
    <dbReference type="NCBI Taxonomy" id="930991"/>
    <lineage>
        <taxon>Eukaryota</taxon>
        <taxon>Fungi</taxon>
        <taxon>Dikarya</taxon>
        <taxon>Basidiomycota</taxon>
        <taxon>Agaricomycotina</taxon>
        <taxon>Agaricomycetes</taxon>
        <taxon>Agaricomycetidae</taxon>
        <taxon>Boletales</taxon>
        <taxon>Paxilineae</taxon>
        <taxon>Paxillaceae</taxon>
        <taxon>Paxillus</taxon>
    </lineage>
</organism>
<evidence type="ECO:0000313" key="1">
    <source>
        <dbReference type="EMBL" id="KIK78728.1"/>
    </source>
</evidence>
<name>A0A0D0CTI3_9AGAM</name>
<reference evidence="2" key="2">
    <citation type="submission" date="2015-01" db="EMBL/GenBank/DDBJ databases">
        <title>Evolutionary Origins and Diversification of the Mycorrhizal Mutualists.</title>
        <authorList>
            <consortium name="DOE Joint Genome Institute"/>
            <consortium name="Mycorrhizal Genomics Consortium"/>
            <person name="Kohler A."/>
            <person name="Kuo A."/>
            <person name="Nagy L.G."/>
            <person name="Floudas D."/>
            <person name="Copeland A."/>
            <person name="Barry K.W."/>
            <person name="Cichocki N."/>
            <person name="Veneault-Fourrey C."/>
            <person name="LaButti K."/>
            <person name="Lindquist E.A."/>
            <person name="Lipzen A."/>
            <person name="Lundell T."/>
            <person name="Morin E."/>
            <person name="Murat C."/>
            <person name="Riley R."/>
            <person name="Ohm R."/>
            <person name="Sun H."/>
            <person name="Tunlid A."/>
            <person name="Henrissat B."/>
            <person name="Grigoriev I.V."/>
            <person name="Hibbett D.S."/>
            <person name="Martin F."/>
        </authorList>
    </citation>
    <scope>NUCLEOTIDE SEQUENCE [LARGE SCALE GENOMIC DNA]</scope>
    <source>
        <strain evidence="2">Ve08.2h10</strain>
    </source>
</reference>
<dbReference type="InParanoid" id="A0A0D0CTI3"/>
<keyword evidence="2" id="KW-1185">Reference proteome</keyword>